<dbReference type="RefSeq" id="WP_003101635.1">
    <property type="nucleotide sequence ID" value="NC_008463.1"/>
</dbReference>
<evidence type="ECO:0000313" key="2">
    <source>
        <dbReference type="Proteomes" id="UP000000653"/>
    </source>
</evidence>
<dbReference type="HOGENOM" id="CLU_175462_1_1_6"/>
<dbReference type="BioCyc" id="PAER208963:G1G74-672-MONOMER"/>
<dbReference type="SMR" id="A0A0H2ZL09"/>
<accession>A0A0H2ZL09</accession>
<evidence type="ECO:0000313" key="1">
    <source>
        <dbReference type="EMBL" id="ABJ15592.1"/>
    </source>
</evidence>
<reference evidence="1 2" key="1">
    <citation type="journal article" date="2006" name="Genome Biol.">
        <title>Genomic analysis reveals that Pseudomonas aeruginosa virulence is combinatorial.</title>
        <authorList>
            <person name="Lee D.G."/>
            <person name="Urbach J.M."/>
            <person name="Wu G."/>
            <person name="Liberati N.T."/>
            <person name="Feinbaum R.L."/>
            <person name="Miyata S."/>
            <person name="Diggins L.T."/>
            <person name="He J."/>
            <person name="Saucier M."/>
            <person name="Deziel E."/>
            <person name="Friedman L."/>
            <person name="Li L."/>
            <person name="Grills G."/>
            <person name="Montgomery K."/>
            <person name="Kucherlapati R."/>
            <person name="Rahme L.G."/>
            <person name="Ausubel F.M."/>
        </authorList>
    </citation>
    <scope>NUCLEOTIDE SEQUENCE [LARGE SCALE GENOMIC DNA]</scope>
    <source>
        <strain evidence="1 2">UCBPP-PA14</strain>
    </source>
</reference>
<name>A0A0H2ZL09_PSEAB</name>
<dbReference type="KEGG" id="pau:PA14_08140"/>
<dbReference type="AlphaFoldDB" id="A0A0H2ZL09"/>
<organism evidence="1 2">
    <name type="scientific">Pseudomonas aeruginosa (strain UCBPP-PA14)</name>
    <dbReference type="NCBI Taxonomy" id="208963"/>
    <lineage>
        <taxon>Bacteria</taxon>
        <taxon>Pseudomonadati</taxon>
        <taxon>Pseudomonadota</taxon>
        <taxon>Gammaproteobacteria</taxon>
        <taxon>Pseudomonadales</taxon>
        <taxon>Pseudomonadaceae</taxon>
        <taxon>Pseudomonas</taxon>
    </lineage>
</organism>
<sequence length="68" mass="7482">MATTCRTADGDMLDSLCYHVYGHLLGCVEATLDANPGLADEQQPFRAGLLISFPDMPVVNVEQVRLWD</sequence>
<protein>
    <submittedName>
        <fullName evidence="1">Putative phage protein X</fullName>
    </submittedName>
</protein>
<dbReference type="InterPro" id="IPR008861">
    <property type="entry name" value="GpX-like"/>
</dbReference>
<dbReference type="Proteomes" id="UP000000653">
    <property type="component" value="Chromosome"/>
</dbReference>
<proteinExistence type="predicted"/>
<gene>
    <name evidence="1" type="primary">XR2</name>
    <name evidence="1" type="ordered locus">PA14_08140</name>
</gene>
<dbReference type="Pfam" id="PF05489">
    <property type="entry name" value="Phage_tail_X"/>
    <property type="match status" value="1"/>
</dbReference>
<dbReference type="EMBL" id="CP000438">
    <property type="protein sequence ID" value="ABJ15592.1"/>
    <property type="molecule type" value="Genomic_DNA"/>
</dbReference>